<evidence type="ECO:0000259" key="2">
    <source>
        <dbReference type="Pfam" id="PF18962"/>
    </source>
</evidence>
<reference evidence="3" key="1">
    <citation type="journal article" date="2020" name="mSystems">
        <title>Genome- and Community-Level Interaction Insights into Carbon Utilization and Element Cycling Functions of Hydrothermarchaeota in Hydrothermal Sediment.</title>
        <authorList>
            <person name="Zhou Z."/>
            <person name="Liu Y."/>
            <person name="Xu W."/>
            <person name="Pan J."/>
            <person name="Luo Z.H."/>
            <person name="Li M."/>
        </authorList>
    </citation>
    <scope>NUCLEOTIDE SEQUENCE [LARGE SCALE GENOMIC DNA]</scope>
    <source>
        <strain evidence="3">HyVt-456</strain>
    </source>
</reference>
<dbReference type="AlphaFoldDB" id="A0A7V1LX69"/>
<accession>A0A7V1LX69</accession>
<evidence type="ECO:0000313" key="3">
    <source>
        <dbReference type="EMBL" id="HED09224.1"/>
    </source>
</evidence>
<keyword evidence="1" id="KW-1133">Transmembrane helix</keyword>
<sequence length="405" mass="45539">MDVIFNHEADRQMMIKTVIILYMISVSMAHVFAQTGTTSPASDTLRYLHIPKRAENARSGSEFARRITGLAVSEREQAVVNEILSGNVPSFARKLRPVTVSGKVKGVNQELTFYALCDYMAVGSDSDYLYMPMTPSTAQYLADKLGCTLPTKKMVDDIYLNAEIKLSPQPIPPSDKMTTVPVFMQHTDSIKQQISRKGFSRLLNRIYGGHKKDIILSNKIYSPDRNYERVVIYGWHRSVNDPIQPVYNGHGASYADYSHGVRLISRQAVLDSDSTRTDSLLTDADFSVLLSDEGPIARPRYPASTFLTSIGRGDGRNRPGFILRQNYPNPFNPSTTIWYQLAQSTTVELSIYNLLGKKITTLVAEQQSAGRYQVEWDGLSHASGVYIYRLNAGLFRESRRMLLLR</sequence>
<organism evidence="3">
    <name type="scientific">Caldithrix abyssi</name>
    <dbReference type="NCBI Taxonomy" id="187145"/>
    <lineage>
        <taxon>Bacteria</taxon>
        <taxon>Pseudomonadati</taxon>
        <taxon>Calditrichota</taxon>
        <taxon>Calditrichia</taxon>
        <taxon>Calditrichales</taxon>
        <taxon>Calditrichaceae</taxon>
        <taxon>Caldithrix</taxon>
    </lineage>
</organism>
<dbReference type="NCBIfam" id="TIGR04183">
    <property type="entry name" value="Por_Secre_tail"/>
    <property type="match status" value="1"/>
</dbReference>
<dbReference type="InterPro" id="IPR026444">
    <property type="entry name" value="Secre_tail"/>
</dbReference>
<feature type="transmembrane region" description="Helical" evidence="1">
    <location>
        <begin position="14"/>
        <end position="33"/>
    </location>
</feature>
<dbReference type="Proteomes" id="UP000886005">
    <property type="component" value="Unassembled WGS sequence"/>
</dbReference>
<evidence type="ECO:0000256" key="1">
    <source>
        <dbReference type="SAM" id="Phobius"/>
    </source>
</evidence>
<feature type="domain" description="Secretion system C-terminal sorting" evidence="2">
    <location>
        <begin position="327"/>
        <end position="393"/>
    </location>
</feature>
<keyword evidence="1" id="KW-0812">Transmembrane</keyword>
<name>A0A7V1LX69_CALAY</name>
<protein>
    <submittedName>
        <fullName evidence="3">T9SS type A sorting domain-containing protein</fullName>
    </submittedName>
</protein>
<gene>
    <name evidence="3" type="ORF">ENJ10_00915</name>
</gene>
<keyword evidence="1" id="KW-0472">Membrane</keyword>
<dbReference type="Pfam" id="PF18962">
    <property type="entry name" value="Por_Secre_tail"/>
    <property type="match status" value="1"/>
</dbReference>
<dbReference type="EMBL" id="DRLD01000023">
    <property type="protein sequence ID" value="HED09224.1"/>
    <property type="molecule type" value="Genomic_DNA"/>
</dbReference>
<dbReference type="Gene3D" id="2.60.40.4070">
    <property type="match status" value="1"/>
</dbReference>
<comment type="caution">
    <text evidence="3">The sequence shown here is derived from an EMBL/GenBank/DDBJ whole genome shotgun (WGS) entry which is preliminary data.</text>
</comment>
<proteinExistence type="predicted"/>